<dbReference type="Pfam" id="PF08636">
    <property type="entry name" value="Pkr1"/>
    <property type="match status" value="1"/>
</dbReference>
<evidence type="ECO:0000313" key="3">
    <source>
        <dbReference type="Proteomes" id="UP000001542"/>
    </source>
</evidence>
<dbReference type="InParanoid" id="A2EI83"/>
<dbReference type="EMBL" id="DS113395">
    <property type="protein sequence ID" value="EAY07643.1"/>
    <property type="molecule type" value="Genomic_DNA"/>
</dbReference>
<dbReference type="InterPro" id="IPR013945">
    <property type="entry name" value="Pkr1"/>
</dbReference>
<feature type="transmembrane region" description="Helical" evidence="1">
    <location>
        <begin position="21"/>
        <end position="47"/>
    </location>
</feature>
<dbReference type="VEuPathDB" id="TrichDB:TVAG_430070"/>
<keyword evidence="1" id="KW-0812">Transmembrane</keyword>
<evidence type="ECO:0000313" key="2">
    <source>
        <dbReference type="EMBL" id="EAY07643.1"/>
    </source>
</evidence>
<keyword evidence="1" id="KW-1133">Transmembrane helix</keyword>
<keyword evidence="1" id="KW-0472">Membrane</keyword>
<name>A2EI83_TRIV3</name>
<dbReference type="Proteomes" id="UP000001542">
    <property type="component" value="Unassembled WGS sequence"/>
</dbReference>
<dbReference type="PANTHER" id="PTHR28251:SF1">
    <property type="entry name" value="V-TYPE ATPASE ASSEMBLY FACTOR PKR1"/>
    <property type="match status" value="1"/>
</dbReference>
<keyword evidence="3" id="KW-1185">Reference proteome</keyword>
<reference evidence="2" key="1">
    <citation type="submission" date="2006-10" db="EMBL/GenBank/DDBJ databases">
        <authorList>
            <person name="Amadeo P."/>
            <person name="Zhao Q."/>
            <person name="Wortman J."/>
            <person name="Fraser-Liggett C."/>
            <person name="Carlton J."/>
        </authorList>
    </citation>
    <scope>NUCLEOTIDE SEQUENCE</scope>
    <source>
        <strain evidence="2">G3</strain>
    </source>
</reference>
<feature type="transmembrane region" description="Helical" evidence="1">
    <location>
        <begin position="53"/>
        <end position="76"/>
    </location>
</feature>
<dbReference type="GO" id="GO:0005789">
    <property type="term" value="C:endoplasmic reticulum membrane"/>
    <property type="evidence" value="ECO:0000318"/>
    <property type="project" value="GO_Central"/>
</dbReference>
<dbReference type="GO" id="GO:0070072">
    <property type="term" value="P:vacuolar proton-transporting V-type ATPase complex assembly"/>
    <property type="evidence" value="ECO:0000318"/>
    <property type="project" value="GO_Central"/>
</dbReference>
<dbReference type="AlphaFoldDB" id="A2EI83"/>
<gene>
    <name evidence="2" type="ORF">TVAG_430070</name>
</gene>
<reference evidence="2" key="2">
    <citation type="journal article" date="2007" name="Science">
        <title>Draft genome sequence of the sexually transmitted pathogen Trichomonas vaginalis.</title>
        <authorList>
            <person name="Carlton J.M."/>
            <person name="Hirt R.P."/>
            <person name="Silva J.C."/>
            <person name="Delcher A.L."/>
            <person name="Schatz M."/>
            <person name="Zhao Q."/>
            <person name="Wortman J.R."/>
            <person name="Bidwell S.L."/>
            <person name="Alsmark U.C.M."/>
            <person name="Besteiro S."/>
            <person name="Sicheritz-Ponten T."/>
            <person name="Noel C.J."/>
            <person name="Dacks J.B."/>
            <person name="Foster P.G."/>
            <person name="Simillion C."/>
            <person name="Van de Peer Y."/>
            <person name="Miranda-Saavedra D."/>
            <person name="Barton G.J."/>
            <person name="Westrop G.D."/>
            <person name="Mueller S."/>
            <person name="Dessi D."/>
            <person name="Fiori P.L."/>
            <person name="Ren Q."/>
            <person name="Paulsen I."/>
            <person name="Zhang H."/>
            <person name="Bastida-Corcuera F.D."/>
            <person name="Simoes-Barbosa A."/>
            <person name="Brown M.T."/>
            <person name="Hayes R.D."/>
            <person name="Mukherjee M."/>
            <person name="Okumura C.Y."/>
            <person name="Schneider R."/>
            <person name="Smith A.J."/>
            <person name="Vanacova S."/>
            <person name="Villalvazo M."/>
            <person name="Haas B.J."/>
            <person name="Pertea M."/>
            <person name="Feldblyum T.V."/>
            <person name="Utterback T.R."/>
            <person name="Shu C.L."/>
            <person name="Osoegawa K."/>
            <person name="de Jong P.J."/>
            <person name="Hrdy I."/>
            <person name="Horvathova L."/>
            <person name="Zubacova Z."/>
            <person name="Dolezal P."/>
            <person name="Malik S.B."/>
            <person name="Logsdon J.M. Jr."/>
            <person name="Henze K."/>
            <person name="Gupta A."/>
            <person name="Wang C.C."/>
            <person name="Dunne R.L."/>
            <person name="Upcroft J.A."/>
            <person name="Upcroft P."/>
            <person name="White O."/>
            <person name="Salzberg S.L."/>
            <person name="Tang P."/>
            <person name="Chiu C.-H."/>
            <person name="Lee Y.-S."/>
            <person name="Embley T.M."/>
            <person name="Coombs G.H."/>
            <person name="Mottram J.C."/>
            <person name="Tachezy J."/>
            <person name="Fraser-Liggett C.M."/>
            <person name="Johnson P.J."/>
        </authorList>
    </citation>
    <scope>NUCLEOTIDE SEQUENCE [LARGE SCALE GENOMIC DNA]</scope>
    <source>
        <strain evidence="2">G3</strain>
    </source>
</reference>
<accession>A2EI83</accession>
<protein>
    <submittedName>
        <fullName evidence="2">Uncharacterized protein</fullName>
    </submittedName>
</protein>
<dbReference type="PANTHER" id="PTHR28251">
    <property type="entry name" value="V-TYPE ATPASE ASSEMBLY FACTOR PKR1"/>
    <property type="match status" value="1"/>
</dbReference>
<proteinExistence type="predicted"/>
<organism evidence="2 3">
    <name type="scientific">Trichomonas vaginalis (strain ATCC PRA-98 / G3)</name>
    <dbReference type="NCBI Taxonomy" id="412133"/>
    <lineage>
        <taxon>Eukaryota</taxon>
        <taxon>Metamonada</taxon>
        <taxon>Parabasalia</taxon>
        <taxon>Trichomonadida</taxon>
        <taxon>Trichomonadidae</taxon>
        <taxon>Trichomonas</taxon>
    </lineage>
</organism>
<evidence type="ECO:0000256" key="1">
    <source>
        <dbReference type="SAM" id="Phobius"/>
    </source>
</evidence>
<dbReference type="KEGG" id="tva:4765536"/>
<dbReference type="VEuPathDB" id="TrichDB:TVAGG3_0858670"/>
<sequence length="100" mass="11680">MSTEEKKAEVPYSEKSWIEKLLTPGVGTTMIVFLRICFILLLVFLTVSIFTTYSIHFVIMSVLALGLFCSFEYLIYNLKKYDLLNPEQSKEEKDKKQKKE</sequence>
<dbReference type="RefSeq" id="XP_001319866.1">
    <property type="nucleotide sequence ID" value="XM_001319831.1"/>
</dbReference>
<dbReference type="OrthoDB" id="9626941at2759"/>